<dbReference type="RefSeq" id="WP_161484383.1">
    <property type="nucleotide sequence ID" value="NZ_WXEW01000018.1"/>
</dbReference>
<name>A0A7C9NK45_9ACTN</name>
<dbReference type="EMBL" id="WXEW01000018">
    <property type="protein sequence ID" value="NAS27455.1"/>
    <property type="molecule type" value="Genomic_DNA"/>
</dbReference>
<evidence type="ECO:0008006" key="3">
    <source>
        <dbReference type="Google" id="ProtNLM"/>
    </source>
</evidence>
<evidence type="ECO:0000313" key="1">
    <source>
        <dbReference type="EMBL" id="NAS27455.1"/>
    </source>
</evidence>
<sequence>MICLLIEVDGRSREIDLPADPAERDDMLAALTGGDFALRETIDRGLDLWMGIGQHDSPANAPASALAADLSGESWRHYHGPVVVCGVELSEAGEEHAVDLTGDQLAALRWRLGRHGAD</sequence>
<proteinExistence type="predicted"/>
<dbReference type="Proteomes" id="UP000479526">
    <property type="component" value="Unassembled WGS sequence"/>
</dbReference>
<organism evidence="1 2">
    <name type="scientific">Herbidospora solisilvae</name>
    <dbReference type="NCBI Taxonomy" id="2696284"/>
    <lineage>
        <taxon>Bacteria</taxon>
        <taxon>Bacillati</taxon>
        <taxon>Actinomycetota</taxon>
        <taxon>Actinomycetes</taxon>
        <taxon>Streptosporangiales</taxon>
        <taxon>Streptosporangiaceae</taxon>
        <taxon>Herbidospora</taxon>
    </lineage>
</organism>
<evidence type="ECO:0000313" key="2">
    <source>
        <dbReference type="Proteomes" id="UP000479526"/>
    </source>
</evidence>
<comment type="caution">
    <text evidence="1">The sequence shown here is derived from an EMBL/GenBank/DDBJ whole genome shotgun (WGS) entry which is preliminary data.</text>
</comment>
<dbReference type="AlphaFoldDB" id="A0A7C9NK45"/>
<accession>A0A7C9NK45</accession>
<gene>
    <name evidence="1" type="ORF">GT755_38035</name>
</gene>
<protein>
    <recommendedName>
        <fullName evidence="3">DUF3846 domain-containing protein</fullName>
    </recommendedName>
</protein>
<keyword evidence="2" id="KW-1185">Reference proteome</keyword>
<reference evidence="1 2" key="1">
    <citation type="submission" date="2020-01" db="EMBL/GenBank/DDBJ databases">
        <title>Herbidospora sp. NEAU-GS84 nov., a novel actinomycete isolated from soil.</title>
        <authorList>
            <person name="Han L."/>
        </authorList>
    </citation>
    <scope>NUCLEOTIDE SEQUENCE [LARGE SCALE GENOMIC DNA]</scope>
    <source>
        <strain evidence="1 2">NEAU-GS84</strain>
    </source>
</reference>